<reference evidence="5 6" key="1">
    <citation type="submission" date="2024-03" db="EMBL/GenBank/DDBJ databases">
        <title>Complete genome sequence of the green alga Chloropicon roscoffensis RCC1871.</title>
        <authorList>
            <person name="Lemieux C."/>
            <person name="Pombert J.-F."/>
            <person name="Otis C."/>
            <person name="Turmel M."/>
        </authorList>
    </citation>
    <scope>NUCLEOTIDE SEQUENCE [LARGE SCALE GENOMIC DNA]</scope>
    <source>
        <strain evidence="5 6">RCC1871</strain>
    </source>
</reference>
<proteinExistence type="inferred from homology"/>
<dbReference type="AlphaFoldDB" id="A0AAX4PLY8"/>
<dbReference type="InterPro" id="IPR050088">
    <property type="entry name" value="IspD/TarI_cytidylyltransf_bact"/>
</dbReference>
<organism evidence="5 6">
    <name type="scientific">Chloropicon roscoffensis</name>
    <dbReference type="NCBI Taxonomy" id="1461544"/>
    <lineage>
        <taxon>Eukaryota</taxon>
        <taxon>Viridiplantae</taxon>
        <taxon>Chlorophyta</taxon>
        <taxon>Chloropicophyceae</taxon>
        <taxon>Chloropicales</taxon>
        <taxon>Chloropicaceae</taxon>
        <taxon>Chloropicon</taxon>
    </lineage>
</organism>
<dbReference type="GO" id="GO:0008299">
    <property type="term" value="P:isoprenoid biosynthetic process"/>
    <property type="evidence" value="ECO:0007669"/>
    <property type="project" value="InterPro"/>
</dbReference>
<evidence type="ECO:0000256" key="2">
    <source>
        <dbReference type="ARBA" id="ARBA00022679"/>
    </source>
</evidence>
<dbReference type="InterPro" id="IPR034683">
    <property type="entry name" value="IspD/TarI"/>
</dbReference>
<dbReference type="Gene3D" id="3.90.550.10">
    <property type="entry name" value="Spore Coat Polysaccharide Biosynthesis Protein SpsA, Chain A"/>
    <property type="match status" value="1"/>
</dbReference>
<dbReference type="PANTHER" id="PTHR32125">
    <property type="entry name" value="2-C-METHYL-D-ERYTHRITOL 4-PHOSPHATE CYTIDYLYLTRANSFERASE, CHLOROPLASTIC"/>
    <property type="match status" value="1"/>
</dbReference>
<accession>A0AAX4PLY8</accession>
<dbReference type="EMBL" id="CP151518">
    <property type="protein sequence ID" value="WZN67181.1"/>
    <property type="molecule type" value="Genomic_DNA"/>
</dbReference>
<dbReference type="PANTHER" id="PTHR32125:SF4">
    <property type="entry name" value="2-C-METHYL-D-ERYTHRITOL 4-PHOSPHATE CYTIDYLYLTRANSFERASE, CHLOROPLASTIC"/>
    <property type="match status" value="1"/>
</dbReference>
<protein>
    <recommendedName>
        <fullName evidence="4">2-C-methyl-D-erythritol 4-phosphate cytidylyltransferase, chloroplastic</fullName>
    </recommendedName>
</protein>
<keyword evidence="2" id="KW-0808">Transferase</keyword>
<name>A0AAX4PLY8_9CHLO</name>
<dbReference type="NCBIfam" id="TIGR00453">
    <property type="entry name" value="ispD"/>
    <property type="match status" value="1"/>
</dbReference>
<dbReference type="GO" id="GO:0050518">
    <property type="term" value="F:2-C-methyl-D-erythritol 4-phosphate cytidylyltransferase activity"/>
    <property type="evidence" value="ECO:0007669"/>
    <property type="project" value="InterPro"/>
</dbReference>
<dbReference type="Proteomes" id="UP001472866">
    <property type="component" value="Chromosome 18"/>
</dbReference>
<evidence type="ECO:0000313" key="5">
    <source>
        <dbReference type="EMBL" id="WZN67181.1"/>
    </source>
</evidence>
<dbReference type="FunFam" id="3.90.550.10:FF:000003">
    <property type="entry name" value="2-C-methyl-D-erythritol 4-phosphate cytidylyltransferase"/>
    <property type="match status" value="1"/>
</dbReference>
<evidence type="ECO:0000256" key="3">
    <source>
        <dbReference type="ARBA" id="ARBA00022695"/>
    </source>
</evidence>
<keyword evidence="3 5" id="KW-0548">Nucleotidyltransferase</keyword>
<dbReference type="HAMAP" id="MF_00108">
    <property type="entry name" value="IspD"/>
    <property type="match status" value="1"/>
</dbReference>
<evidence type="ECO:0000256" key="1">
    <source>
        <dbReference type="ARBA" id="ARBA00009789"/>
    </source>
</evidence>
<dbReference type="Pfam" id="PF01128">
    <property type="entry name" value="IspD"/>
    <property type="match status" value="1"/>
</dbReference>
<gene>
    <name evidence="5" type="ORF">HKI87_18g87530</name>
</gene>
<comment type="similarity">
    <text evidence="1">Belongs to the IspD/TarI cytidylyltransferase family. IspD subfamily.</text>
</comment>
<dbReference type="InterPro" id="IPR001228">
    <property type="entry name" value="IspD"/>
</dbReference>
<dbReference type="InterPro" id="IPR029044">
    <property type="entry name" value="Nucleotide-diphossugar_trans"/>
</dbReference>
<keyword evidence="6" id="KW-1185">Reference proteome</keyword>
<dbReference type="SUPFAM" id="SSF53448">
    <property type="entry name" value="Nucleotide-diphospho-sugar transferases"/>
    <property type="match status" value="1"/>
</dbReference>
<sequence>MIIFGHRNWIDDQASIMVATGASKAASARVGTCSSRGILCHYLPSAPRSSRARSSRASAAFALRRTSTIASRRGVSSATPTRAPGIVFAASGRSSEESALPLNSVSVVLLAGGVGKRMGAPLPKQYIQLGGKEIALYSFEVFAGMDHVREIVVVCEEDYDELFKSVGISKPLKFARPGKERQDSCYNGFSLAEQDASLVAIHDSARPLLRAEDAVKCFEDAHAYGAAVLGVPVKSTIKEVGKEDGLVIRTPDRATLWEVQTPQVIKPDLLRRGFDKVKAEGLEVTDDVSIIEQLGEPVRITTGDYYNIKLTTPEDLQLAESVLT</sequence>
<evidence type="ECO:0000256" key="4">
    <source>
        <dbReference type="ARBA" id="ARBA00069967"/>
    </source>
</evidence>
<evidence type="ECO:0000313" key="6">
    <source>
        <dbReference type="Proteomes" id="UP001472866"/>
    </source>
</evidence>
<dbReference type="CDD" id="cd02516">
    <property type="entry name" value="CDP-ME_synthetase"/>
    <property type="match status" value="1"/>
</dbReference>